<evidence type="ECO:0000256" key="1">
    <source>
        <dbReference type="ARBA" id="ARBA00007613"/>
    </source>
</evidence>
<keyword evidence="2" id="KW-0732">Signal</keyword>
<dbReference type="PANTHER" id="PTHR30203:SF25">
    <property type="entry name" value="OUTER MEMBRANE PROTEIN-RELATED"/>
    <property type="match status" value="1"/>
</dbReference>
<dbReference type="InterPro" id="IPR010131">
    <property type="entry name" value="MdtP/NodT-like"/>
</dbReference>
<dbReference type="SUPFAM" id="SSF56954">
    <property type="entry name" value="Outer membrane efflux proteins (OEP)"/>
    <property type="match status" value="1"/>
</dbReference>
<reference evidence="3 4" key="1">
    <citation type="submission" date="2019-01" db="EMBL/GenBank/DDBJ databases">
        <title>Altererythrobacter rhizovicinus sp. nov., isolated from the rhizosphere soil of Haloxylon ammodendron.</title>
        <authorList>
            <person name="Li H.-P."/>
            <person name="Gou J.-Y."/>
            <person name="Yao D."/>
            <person name="Han Q.-Q."/>
            <person name="Shao K.-Z."/>
            <person name="Zhao Q."/>
            <person name="Zhang J.-L."/>
        </authorList>
    </citation>
    <scope>NUCLEOTIDE SEQUENCE [LARGE SCALE GENOMIC DNA]</scope>
    <source>
        <strain evidence="3 4">AY-3R</strain>
    </source>
</reference>
<evidence type="ECO:0000313" key="4">
    <source>
        <dbReference type="Proteomes" id="UP000293623"/>
    </source>
</evidence>
<dbReference type="PROSITE" id="PS51257">
    <property type="entry name" value="PROKAR_LIPOPROTEIN"/>
    <property type="match status" value="1"/>
</dbReference>
<dbReference type="Gene3D" id="1.20.1600.10">
    <property type="entry name" value="Outer membrane efflux proteins (OEP)"/>
    <property type="match status" value="1"/>
</dbReference>
<feature type="signal peptide" evidence="2">
    <location>
        <begin position="1"/>
        <end position="25"/>
    </location>
</feature>
<dbReference type="Pfam" id="PF02321">
    <property type="entry name" value="OEP"/>
    <property type="match status" value="2"/>
</dbReference>
<evidence type="ECO:0000313" key="3">
    <source>
        <dbReference type="EMBL" id="RXZ64321.1"/>
    </source>
</evidence>
<dbReference type="InterPro" id="IPR003423">
    <property type="entry name" value="OMP_efflux"/>
</dbReference>
<dbReference type="OrthoDB" id="9783100at2"/>
<feature type="chain" id="PRO_5021004676" evidence="2">
    <location>
        <begin position="26"/>
        <end position="470"/>
    </location>
</feature>
<dbReference type="Gene3D" id="2.20.200.10">
    <property type="entry name" value="Outer membrane efflux proteins (OEP)"/>
    <property type="match status" value="1"/>
</dbReference>
<dbReference type="PANTHER" id="PTHR30203">
    <property type="entry name" value="OUTER MEMBRANE CATION EFFLUX PROTEIN"/>
    <property type="match status" value="1"/>
</dbReference>
<comment type="similarity">
    <text evidence="1 2">Belongs to the outer membrane factor (OMF) (TC 1.B.17) family.</text>
</comment>
<keyword evidence="2" id="KW-0449">Lipoprotein</keyword>
<proteinExistence type="inferred from homology"/>
<gene>
    <name evidence="3" type="ORF">ETX26_10465</name>
</gene>
<sequence>MLVTARILPLAALLLAGCTVGPDYAPPQTAVAPEWVEGGIPGEVDLEWWRGFGDPQLTALIERAFAEGPDLAEATARLAEARANRDAAAGGRLPAVSATGSATENILSEEGQLPVGQIPGFERDFPLFDLGFDASWEIDLWGRRTREVEAAEARADAARAGRREVMLTLAAEVARNYLDLRAAQADTATLEALAETDAEAERLTRLRVAAGEDPHDALDRAAAAAQASDAAVAAAQAQATAAAYRIAVLVGSHPEDMAPLLSRPAPLPAGPQVIAAGIRSDLLTRRPDVRTAERRLAAATADIGVATADLFPRFSLLGSIGQQARSVDDLFTDGATRLQVGPSLSWPIFAGGTIRARIRAADARAKAAAAVYEKAVLTALADSETALNRFATAQAAADAQAAALERQESALALARLRAASGETDRLALAQSRRAMLNHARAATDARRERAQAAVALFKALGGGWRDPPET</sequence>
<keyword evidence="2" id="KW-1134">Transmembrane beta strand</keyword>
<dbReference type="GO" id="GO:0015562">
    <property type="term" value="F:efflux transmembrane transporter activity"/>
    <property type="evidence" value="ECO:0007669"/>
    <property type="project" value="InterPro"/>
</dbReference>
<dbReference type="EMBL" id="SDPV01000002">
    <property type="protein sequence ID" value="RXZ64321.1"/>
    <property type="molecule type" value="Genomic_DNA"/>
</dbReference>
<accession>A0A4Q2KMD1</accession>
<dbReference type="GO" id="GO:0005886">
    <property type="term" value="C:plasma membrane"/>
    <property type="evidence" value="ECO:0007669"/>
    <property type="project" value="UniProtKB-SubCell"/>
</dbReference>
<dbReference type="AlphaFoldDB" id="A0A4Q2KMD1"/>
<dbReference type="Proteomes" id="UP000293623">
    <property type="component" value="Unassembled WGS sequence"/>
</dbReference>
<keyword evidence="2" id="KW-0564">Palmitate</keyword>
<keyword evidence="2" id="KW-0812">Transmembrane</keyword>
<organism evidence="3 4">
    <name type="scientific">Pelagerythrobacter rhizovicinus</name>
    <dbReference type="NCBI Taxonomy" id="2268576"/>
    <lineage>
        <taxon>Bacteria</taxon>
        <taxon>Pseudomonadati</taxon>
        <taxon>Pseudomonadota</taxon>
        <taxon>Alphaproteobacteria</taxon>
        <taxon>Sphingomonadales</taxon>
        <taxon>Erythrobacteraceae</taxon>
        <taxon>Pelagerythrobacter</taxon>
    </lineage>
</organism>
<protein>
    <submittedName>
        <fullName evidence="3">Efflux transporter outer membrane subunit</fullName>
    </submittedName>
</protein>
<evidence type="ECO:0000256" key="2">
    <source>
        <dbReference type="RuleBase" id="RU362097"/>
    </source>
</evidence>
<keyword evidence="2" id="KW-0472">Membrane</keyword>
<comment type="subcellular location">
    <subcellularLocation>
        <location evidence="2">Cell membrane</location>
        <topology evidence="2">Lipid-anchor</topology>
    </subcellularLocation>
</comment>
<keyword evidence="4" id="KW-1185">Reference proteome</keyword>
<dbReference type="NCBIfam" id="TIGR01845">
    <property type="entry name" value="outer_NodT"/>
    <property type="match status" value="1"/>
</dbReference>
<comment type="caution">
    <text evidence="3">The sequence shown here is derived from an EMBL/GenBank/DDBJ whole genome shotgun (WGS) entry which is preliminary data.</text>
</comment>
<name>A0A4Q2KMD1_9SPHN</name>